<keyword evidence="3" id="KW-1185">Reference proteome</keyword>
<evidence type="ECO:0000313" key="3">
    <source>
        <dbReference type="Proteomes" id="UP001058290"/>
    </source>
</evidence>
<dbReference type="RefSeq" id="WP_260719279.1">
    <property type="nucleotide sequence ID" value="NZ_CP104377.1"/>
</dbReference>
<protein>
    <submittedName>
        <fullName evidence="2">Uncharacterized protein</fullName>
    </submittedName>
</protein>
<dbReference type="EMBL" id="CP104377">
    <property type="protein sequence ID" value="UXC18863.1"/>
    <property type="molecule type" value="Genomic_DNA"/>
</dbReference>
<name>A0ABY5ZXZ2_9BURK</name>
<keyword evidence="1" id="KW-0732">Signal</keyword>
<sequence>MKSTQCIKVIRSAMLVSLAALSGAASWAARDFTPQAGTWVINQEVDGKPGRGLAIDVQGNTFFMQVFGYEKNGDATFYTATGHMDGTAVTAPLMRYQGGRSFGSEARDAKEDANLGNVTVSFTSGLKGTVQFPGEPAAEIRRFLVDSAMEGVTNPVMQNGTRLMTMLVLNAQREVAFQWMAELSRSRDNRTELTMHQHGYNPRGYGGTIFQKLVCEPDGLRSRFTCLPSGSEPVLGFDGKPAEGPNIARLNFELAGYDLSGFVDLAGAGESQPVTTLQLTGFDQFSSIKGSTRVVDGKLITPYTQQNYYPDGNEFGPGACSLQCSARENFNTLMPINGTWVVEDELTGKPGRGLALDIQGSTAILQIFNYRPDGQPSFHMGSADYVSKGVDTLATVATIPMDEYANGRSIGGVQQPAQWRSHAGDALLEFAYQKFNAQPQEEWQYWTSGLVQLPGEQPVRIRRLQLERAETWPEEFLGQWFLPALQTSFTLSKIEGNAAVSEDGLASCRPPVTGSADNQVSCIVRLGDGASWNRDSPKPLMNRGGAMIRLRDRHGNGVGLGQLDWAKD</sequence>
<proteinExistence type="predicted"/>
<accession>A0ABY5ZXZ2</accession>
<feature type="chain" id="PRO_5046879970" evidence="1">
    <location>
        <begin position="29"/>
        <end position="568"/>
    </location>
</feature>
<gene>
    <name evidence="2" type="ORF">N4T19_01640</name>
</gene>
<evidence type="ECO:0000313" key="2">
    <source>
        <dbReference type="EMBL" id="UXC18863.1"/>
    </source>
</evidence>
<reference evidence="2" key="1">
    <citation type="submission" date="2022-09" db="EMBL/GenBank/DDBJ databases">
        <title>Bacterial diversity in gut of crayfish and pufferfish.</title>
        <authorList>
            <person name="Huang Y."/>
        </authorList>
    </citation>
    <scope>NUCLEOTIDE SEQUENCE</scope>
    <source>
        <strain evidence="2">PR12</strain>
    </source>
</reference>
<organism evidence="2 3">
    <name type="scientific">Comamonas squillarum</name>
    <dbReference type="NCBI Taxonomy" id="2977320"/>
    <lineage>
        <taxon>Bacteria</taxon>
        <taxon>Pseudomonadati</taxon>
        <taxon>Pseudomonadota</taxon>
        <taxon>Betaproteobacteria</taxon>
        <taxon>Burkholderiales</taxon>
        <taxon>Comamonadaceae</taxon>
        <taxon>Comamonas</taxon>
    </lineage>
</organism>
<feature type="signal peptide" evidence="1">
    <location>
        <begin position="1"/>
        <end position="28"/>
    </location>
</feature>
<evidence type="ECO:0000256" key="1">
    <source>
        <dbReference type="SAM" id="SignalP"/>
    </source>
</evidence>
<dbReference type="Proteomes" id="UP001058290">
    <property type="component" value="Chromosome"/>
</dbReference>